<comment type="caution">
    <text evidence="2">The sequence shown here is derived from an EMBL/GenBank/DDBJ whole genome shotgun (WGS) entry which is preliminary data.</text>
</comment>
<dbReference type="EMBL" id="JAWDJX010000003">
    <property type="protein sequence ID" value="KAK3057517.1"/>
    <property type="molecule type" value="Genomic_DNA"/>
</dbReference>
<sequence length="146" mass="15921">MQLQSILAPLLSLLALTAAAPTSSPSFGEPAPFSFIGDSPSIAGKASALSKRNIGGVRLADGKDFSGHVWYGIYPLNQCINLGPYAGNVLSFRPDEGTECLLMQDVCDANQEYADLFNVDEHLNDLSYYEFYKDFQSYMCFTVIAT</sequence>
<keyword evidence="1" id="KW-0732">Signal</keyword>
<evidence type="ECO:0000313" key="3">
    <source>
        <dbReference type="Proteomes" id="UP001271007"/>
    </source>
</evidence>
<gene>
    <name evidence="2" type="ORF">LTR09_001701</name>
</gene>
<feature type="signal peptide" evidence="1">
    <location>
        <begin position="1"/>
        <end position="19"/>
    </location>
</feature>
<feature type="chain" id="PRO_5042530880" evidence="1">
    <location>
        <begin position="20"/>
        <end position="146"/>
    </location>
</feature>
<reference evidence="2" key="1">
    <citation type="submission" date="2023-04" db="EMBL/GenBank/DDBJ databases">
        <title>Black Yeasts Isolated from many extreme environments.</title>
        <authorList>
            <person name="Coleine C."/>
            <person name="Stajich J.E."/>
            <person name="Selbmann L."/>
        </authorList>
    </citation>
    <scope>NUCLEOTIDE SEQUENCE</scope>
    <source>
        <strain evidence="2">CCFEE 5312</strain>
    </source>
</reference>
<accession>A0AAJ0GH81</accession>
<evidence type="ECO:0000313" key="2">
    <source>
        <dbReference type="EMBL" id="KAK3057517.1"/>
    </source>
</evidence>
<keyword evidence="3" id="KW-1185">Reference proteome</keyword>
<name>A0AAJ0GH81_9PEZI</name>
<dbReference type="AlphaFoldDB" id="A0AAJ0GH81"/>
<protein>
    <submittedName>
        <fullName evidence="2">Uncharacterized protein</fullName>
    </submittedName>
</protein>
<dbReference type="Proteomes" id="UP001271007">
    <property type="component" value="Unassembled WGS sequence"/>
</dbReference>
<organism evidence="2 3">
    <name type="scientific">Extremus antarcticus</name>
    <dbReference type="NCBI Taxonomy" id="702011"/>
    <lineage>
        <taxon>Eukaryota</taxon>
        <taxon>Fungi</taxon>
        <taxon>Dikarya</taxon>
        <taxon>Ascomycota</taxon>
        <taxon>Pezizomycotina</taxon>
        <taxon>Dothideomycetes</taxon>
        <taxon>Dothideomycetidae</taxon>
        <taxon>Mycosphaerellales</taxon>
        <taxon>Extremaceae</taxon>
        <taxon>Extremus</taxon>
    </lineage>
</organism>
<proteinExistence type="predicted"/>
<evidence type="ECO:0000256" key="1">
    <source>
        <dbReference type="SAM" id="SignalP"/>
    </source>
</evidence>